<proteinExistence type="predicted"/>
<organism evidence="1 2">
    <name type="scientific">Mycolicibacterium sarraceniae</name>
    <dbReference type="NCBI Taxonomy" id="1534348"/>
    <lineage>
        <taxon>Bacteria</taxon>
        <taxon>Bacillati</taxon>
        <taxon>Actinomycetota</taxon>
        <taxon>Actinomycetes</taxon>
        <taxon>Mycobacteriales</taxon>
        <taxon>Mycobacteriaceae</taxon>
        <taxon>Mycolicibacterium</taxon>
    </lineage>
</organism>
<accession>A0A7I7STK2</accession>
<dbReference type="AlphaFoldDB" id="A0A7I7STK2"/>
<dbReference type="KEGG" id="msar:MSAR_34700"/>
<name>A0A7I7STK2_9MYCO</name>
<sequence length="225" mass="22901">MDGEALSDVTVFAGQMAALLLGELHTGEVLGTAHQDRATDGLGWRDIKGGNRIGESGAVDVNVATAGDAMVQQGGVDDAVVAGECVQAGAGDACWAAGLVEQGMRETVAARRAYQETGGMSQAEPHKTDTTAGLAPLSVELEKIAKQLGVKSVLVMRSEPDSMVVAATAGEATQHYSVGAAGRVVGTVCVLDDAAREYTDAERAQLSAFAGEVEQIIDGDGSALG</sequence>
<dbReference type="RefSeq" id="WP_322789274.1">
    <property type="nucleotide sequence ID" value="NZ_AP022595.1"/>
</dbReference>
<evidence type="ECO:0000313" key="1">
    <source>
        <dbReference type="EMBL" id="BBY60334.1"/>
    </source>
</evidence>
<protein>
    <submittedName>
        <fullName evidence="1">Uncharacterized protein</fullName>
    </submittedName>
</protein>
<gene>
    <name evidence="1" type="ORF">MSAR_34700</name>
</gene>
<reference evidence="1 2" key="1">
    <citation type="journal article" date="2019" name="Emerg. Microbes Infect.">
        <title>Comprehensive subspecies identification of 175 nontuberculous mycobacteria species based on 7547 genomic profiles.</title>
        <authorList>
            <person name="Matsumoto Y."/>
            <person name="Kinjo T."/>
            <person name="Motooka D."/>
            <person name="Nabeya D."/>
            <person name="Jung N."/>
            <person name="Uechi K."/>
            <person name="Horii T."/>
            <person name="Iida T."/>
            <person name="Fujita J."/>
            <person name="Nakamura S."/>
        </authorList>
    </citation>
    <scope>NUCLEOTIDE SEQUENCE [LARGE SCALE GENOMIC DNA]</scope>
    <source>
        <strain evidence="1 2">JCM 30395</strain>
    </source>
</reference>
<keyword evidence="2" id="KW-1185">Reference proteome</keyword>
<dbReference type="Proteomes" id="UP000466445">
    <property type="component" value="Chromosome"/>
</dbReference>
<evidence type="ECO:0000313" key="2">
    <source>
        <dbReference type="Proteomes" id="UP000466445"/>
    </source>
</evidence>
<dbReference type="EMBL" id="AP022595">
    <property type="protein sequence ID" value="BBY60334.1"/>
    <property type="molecule type" value="Genomic_DNA"/>
</dbReference>